<sequence length="742" mass="78972">IFNTMWSEHCSYKSSRAVLKELLPTEAPNVVLGPGEDAGIVRFAPAEDGDWHCLVIAHESHNHPSQVLPVEGAATGIGGIVRDVYCMGADVVGVLDPLRFGDPSGPRGQQAVAIARGVVEGIAQYGNALGVPNLGGDIVFDEGFDENCLVNVVAVGIVRESKILRSRVPPEAARIPYRIVLVGKPTDDSGFGGAAFASEDLASEEEANRGAVQVPDPFLKRVLTEANRKVLELAERRGAAVGFKDLGAGGISCVTSEMAHAGGFGVTIDLDKVNVAAGAYPPAVVSCSETQERYALAVPADLVDDVLRIYNEDFELPHIYHGAGAVEIGTVTKEPVYRIESGGEIVCETAVDVITTGISYDRGAAPRRRSFEEPETKGGRSLRDDLLAVLSSPNTASKNYVFKRYDSEVQGRAVLRPGEADAGVIAPLPGSRVGLAFSVDGNPFYGIIDPYQGGALAVCEAARNVAAVGAAPSTITDCLNYGNPEVEEVFWEFREGVRGIGDACRGIGLLSHEGHPLPVVSGNVSFYNQGESGRAIPPSPIIACVGVVDDYSVCRSIAWKEEGNAVYYLGEPLDELGGSEYYRTIYRTLGANVPQADFIRERNQMRAVIEMHALGWVRACHDTGQGGLATALAEMTIRGAGGGRLGLKVDLDELAGTGLAPEKMLFSETGGFVLELAQESEREVLALCARNRVQLYRLGLLDGRGALDIRIGNERLASWKTGELENAFLYGCRGIFGIEKGI</sequence>
<dbReference type="GO" id="GO:0006189">
    <property type="term" value="P:'de novo' IMP biosynthetic process"/>
    <property type="evidence" value="ECO:0007669"/>
    <property type="project" value="UniProtKB-UniPathway"/>
</dbReference>
<feature type="domain" description="PurM-like C-terminal" evidence="4">
    <location>
        <begin position="561"/>
        <end position="708"/>
    </location>
</feature>
<dbReference type="PANTHER" id="PTHR43555:SF1">
    <property type="entry name" value="PHOSPHORIBOSYLFORMYLGLYCINAMIDINE SYNTHASE SUBUNIT PURL"/>
    <property type="match status" value="1"/>
</dbReference>
<evidence type="ECO:0000259" key="3">
    <source>
        <dbReference type="Pfam" id="PF00586"/>
    </source>
</evidence>
<dbReference type="CDD" id="cd02203">
    <property type="entry name" value="PurL_repeat1"/>
    <property type="match status" value="1"/>
</dbReference>
<evidence type="ECO:0000313" key="5">
    <source>
        <dbReference type="EMBL" id="HER44221.1"/>
    </source>
</evidence>
<dbReference type="InterPro" id="IPR036676">
    <property type="entry name" value="PurM-like_C_sf"/>
</dbReference>
<keyword evidence="1" id="KW-0963">Cytoplasm</keyword>
<dbReference type="InterPro" id="IPR010074">
    <property type="entry name" value="PRibForGlyAmidine_synth_PurL"/>
</dbReference>
<dbReference type="Gene3D" id="3.90.650.10">
    <property type="entry name" value="PurM-like C-terminal domain"/>
    <property type="match status" value="2"/>
</dbReference>
<dbReference type="Gene3D" id="3.30.1330.10">
    <property type="entry name" value="PurM-like, N-terminal domain"/>
    <property type="match status" value="2"/>
</dbReference>
<dbReference type="CDD" id="cd02204">
    <property type="entry name" value="PurL_repeat2"/>
    <property type="match status" value="1"/>
</dbReference>
<feature type="domain" description="PurM-like C-terminal" evidence="4">
    <location>
        <begin position="179"/>
        <end position="338"/>
    </location>
</feature>
<feature type="domain" description="PurM-like N-terminal" evidence="3">
    <location>
        <begin position="421"/>
        <end position="548"/>
    </location>
</feature>
<dbReference type="GO" id="GO:0004642">
    <property type="term" value="F:phosphoribosylformylglycinamidine synthase activity"/>
    <property type="evidence" value="ECO:0007669"/>
    <property type="project" value="UniProtKB-UniRule"/>
</dbReference>
<protein>
    <recommendedName>
        <fullName evidence="2">Phosphoribosylformylglycinamidine synthase subunit PurL</fullName>
        <ecNumber evidence="2">6.3.5.3</ecNumber>
    </recommendedName>
</protein>
<dbReference type="NCBIfam" id="NF002290">
    <property type="entry name" value="PRK01213.1"/>
    <property type="match status" value="1"/>
</dbReference>
<dbReference type="PANTHER" id="PTHR43555">
    <property type="entry name" value="PHOSPHORIBOSYLFORMYLGLYCINAMIDINE SYNTHASE SUBUNIT PURL"/>
    <property type="match status" value="1"/>
</dbReference>
<reference evidence="5" key="1">
    <citation type="journal article" date="2020" name="mSystems">
        <title>Genome- and Community-Level Interaction Insights into Carbon Utilization and Element Cycling Functions of Hydrothermarchaeota in Hydrothermal Sediment.</title>
        <authorList>
            <person name="Zhou Z."/>
            <person name="Liu Y."/>
            <person name="Xu W."/>
            <person name="Pan J."/>
            <person name="Luo Z.H."/>
            <person name="Li M."/>
        </authorList>
    </citation>
    <scope>NUCLEOTIDE SEQUENCE [LARGE SCALE GENOMIC DNA]</scope>
    <source>
        <strain evidence="5">SpSt-1233</strain>
    </source>
</reference>
<evidence type="ECO:0000259" key="4">
    <source>
        <dbReference type="Pfam" id="PF02769"/>
    </source>
</evidence>
<dbReference type="EMBL" id="DSEC01000510">
    <property type="protein sequence ID" value="HER44221.1"/>
    <property type="molecule type" value="Genomic_DNA"/>
</dbReference>
<dbReference type="HAMAP" id="MF_00420">
    <property type="entry name" value="PurL_2"/>
    <property type="match status" value="1"/>
</dbReference>
<evidence type="ECO:0000256" key="2">
    <source>
        <dbReference type="NCBIfam" id="TIGR01736"/>
    </source>
</evidence>
<name>A0A7V2F4Z3_UNCEI</name>
<feature type="domain" description="PurM-like N-terminal" evidence="3">
    <location>
        <begin position="35"/>
        <end position="158"/>
    </location>
</feature>
<comment type="caution">
    <text evidence="5">The sequence shown here is derived from an EMBL/GenBank/DDBJ whole genome shotgun (WGS) entry which is preliminary data.</text>
</comment>
<dbReference type="SUPFAM" id="SSF56042">
    <property type="entry name" value="PurM C-terminal domain-like"/>
    <property type="match status" value="2"/>
</dbReference>
<dbReference type="Pfam" id="PF00586">
    <property type="entry name" value="AIRS"/>
    <property type="match status" value="2"/>
</dbReference>
<feature type="non-terminal residue" evidence="5">
    <location>
        <position position="1"/>
    </location>
</feature>
<dbReference type="UniPathway" id="UPA00074">
    <property type="reaction ID" value="UER00128"/>
</dbReference>
<dbReference type="InterPro" id="IPR036921">
    <property type="entry name" value="PurM-like_N_sf"/>
</dbReference>
<dbReference type="NCBIfam" id="TIGR01736">
    <property type="entry name" value="FGAM_synth_II"/>
    <property type="match status" value="1"/>
</dbReference>
<dbReference type="AlphaFoldDB" id="A0A7V2F4Z3"/>
<dbReference type="Pfam" id="PF02769">
    <property type="entry name" value="AIRS_C"/>
    <property type="match status" value="2"/>
</dbReference>
<keyword evidence="5" id="KW-0436">Ligase</keyword>
<organism evidence="5">
    <name type="scientific">Eiseniibacteriota bacterium</name>
    <dbReference type="NCBI Taxonomy" id="2212470"/>
    <lineage>
        <taxon>Bacteria</taxon>
        <taxon>Candidatus Eiseniibacteriota</taxon>
    </lineage>
</organism>
<dbReference type="InterPro" id="IPR016188">
    <property type="entry name" value="PurM-like_N"/>
</dbReference>
<dbReference type="EC" id="6.3.5.3" evidence="2"/>
<accession>A0A7V2F4Z3</accession>
<dbReference type="Proteomes" id="UP000886069">
    <property type="component" value="Unassembled WGS sequence"/>
</dbReference>
<gene>
    <name evidence="5" type="primary">purL</name>
    <name evidence="5" type="ORF">ENO08_07160</name>
</gene>
<evidence type="ECO:0000256" key="1">
    <source>
        <dbReference type="ARBA" id="ARBA00022490"/>
    </source>
</evidence>
<proteinExistence type="inferred from homology"/>
<dbReference type="InterPro" id="IPR010918">
    <property type="entry name" value="PurM-like_C_dom"/>
</dbReference>
<dbReference type="SUPFAM" id="SSF55326">
    <property type="entry name" value="PurM N-terminal domain-like"/>
    <property type="match status" value="2"/>
</dbReference>